<dbReference type="Proteomes" id="UP000184164">
    <property type="component" value="Unassembled WGS sequence"/>
</dbReference>
<evidence type="ECO:0000256" key="3">
    <source>
        <dbReference type="ARBA" id="ARBA00022729"/>
    </source>
</evidence>
<dbReference type="EMBL" id="FQUM01000003">
    <property type="protein sequence ID" value="SHF01677.1"/>
    <property type="molecule type" value="Genomic_DNA"/>
</dbReference>
<evidence type="ECO:0000256" key="4">
    <source>
        <dbReference type="ARBA" id="ARBA00023136"/>
    </source>
</evidence>
<keyword evidence="5" id="KW-0998">Cell outer membrane</keyword>
<keyword evidence="3 7" id="KW-0732">Signal</keyword>
<feature type="chain" id="PRO_5012477173" evidence="7">
    <location>
        <begin position="19"/>
        <end position="572"/>
    </location>
</feature>
<comment type="subcellular location">
    <subcellularLocation>
        <location evidence="1">Cell outer membrane</location>
    </subcellularLocation>
</comment>
<name>A0A1M4Y795_9BACT</name>
<protein>
    <submittedName>
        <fullName evidence="10">Starch-binding associating with outer membrane</fullName>
    </submittedName>
</protein>
<feature type="region of interest" description="Disordered" evidence="6">
    <location>
        <begin position="373"/>
        <end position="398"/>
    </location>
</feature>
<dbReference type="PROSITE" id="PS51257">
    <property type="entry name" value="PROKAR_LIPOPROTEIN"/>
    <property type="match status" value="1"/>
</dbReference>
<evidence type="ECO:0000313" key="10">
    <source>
        <dbReference type="EMBL" id="SHF01677.1"/>
    </source>
</evidence>
<evidence type="ECO:0000256" key="2">
    <source>
        <dbReference type="ARBA" id="ARBA00006275"/>
    </source>
</evidence>
<evidence type="ECO:0000256" key="5">
    <source>
        <dbReference type="ARBA" id="ARBA00023237"/>
    </source>
</evidence>
<accession>A0A1M4Y795</accession>
<evidence type="ECO:0000313" key="11">
    <source>
        <dbReference type="Proteomes" id="UP000184164"/>
    </source>
</evidence>
<evidence type="ECO:0000259" key="8">
    <source>
        <dbReference type="Pfam" id="PF07980"/>
    </source>
</evidence>
<feature type="domain" description="SusD-like N-terminal" evidence="9">
    <location>
        <begin position="94"/>
        <end position="205"/>
    </location>
</feature>
<dbReference type="Pfam" id="PF07980">
    <property type="entry name" value="SusD_RagB"/>
    <property type="match status" value="1"/>
</dbReference>
<evidence type="ECO:0000259" key="9">
    <source>
        <dbReference type="Pfam" id="PF14322"/>
    </source>
</evidence>
<keyword evidence="11" id="KW-1185">Reference proteome</keyword>
<sequence>MKKIFLFIFLINILFACTDVLDKVPLDEITEKTYWTSASDLELYMNRFYPGFRGTVNYHELDNNSDNFQPVTPNVVLNGTRSVPATGGGWNWSNIRRINYFLENADKVTEGIKHELNHYKGEGYFLRAYLYFDKVRQFGDVPWYNNVLNIDSEELYAAREPRNVVVNHIIEDLDMAISLLKDKSEVSPNRINREAALLLKSRICLYEGTWEKYHAGTVFGVNGSDGGEYLSLAVQASGTLISEGNLSLYSTGNPGDDYWQLFSHDDLRGVNEAILIETVDPSQELGTWTWSYLNGTRGNATGITKSMIDSYLAEDGLPISLSNLYKGDTTLTQVIQNRDPRLKQSIWVPGMIQIASNPPVVFSAPPLQKGATDGASTGYMVRKGSTPDPSQNTGSSSDRYGKVDGMVFRYAEALLIYAEAKAELGTLKQEDLDKSVNLIRARVGMPGLDLKVGYTDPNWEFPELSPIINEIRRERRVEFAFEGYRHDDLMRWAATSLIKGKRLKGARFILGKSFPGIENQISDILVDEDRYIDRYKNSLPNGFKFKETRDYLSPIPTTEITLNPNLEQNPGW</sequence>
<dbReference type="Gene3D" id="1.25.40.390">
    <property type="match status" value="1"/>
</dbReference>
<dbReference type="STRING" id="1484053.SAMN05444274_103259"/>
<dbReference type="RefSeq" id="WP_073000323.1">
    <property type="nucleotide sequence ID" value="NZ_FQUM01000003.1"/>
</dbReference>
<organism evidence="10 11">
    <name type="scientific">Mariniphaga anaerophila</name>
    <dbReference type="NCBI Taxonomy" id="1484053"/>
    <lineage>
        <taxon>Bacteria</taxon>
        <taxon>Pseudomonadati</taxon>
        <taxon>Bacteroidota</taxon>
        <taxon>Bacteroidia</taxon>
        <taxon>Marinilabiliales</taxon>
        <taxon>Prolixibacteraceae</taxon>
        <taxon>Mariniphaga</taxon>
    </lineage>
</organism>
<dbReference type="Pfam" id="PF14322">
    <property type="entry name" value="SusD-like_3"/>
    <property type="match status" value="1"/>
</dbReference>
<dbReference type="AlphaFoldDB" id="A0A1M4Y795"/>
<dbReference type="SUPFAM" id="SSF48452">
    <property type="entry name" value="TPR-like"/>
    <property type="match status" value="1"/>
</dbReference>
<dbReference type="InterPro" id="IPR033985">
    <property type="entry name" value="SusD-like_N"/>
</dbReference>
<evidence type="ECO:0000256" key="6">
    <source>
        <dbReference type="SAM" id="MobiDB-lite"/>
    </source>
</evidence>
<keyword evidence="4" id="KW-0472">Membrane</keyword>
<dbReference type="GO" id="GO:0009279">
    <property type="term" value="C:cell outer membrane"/>
    <property type="evidence" value="ECO:0007669"/>
    <property type="project" value="UniProtKB-SubCell"/>
</dbReference>
<dbReference type="InterPro" id="IPR011990">
    <property type="entry name" value="TPR-like_helical_dom_sf"/>
</dbReference>
<proteinExistence type="inferred from homology"/>
<feature type="signal peptide" evidence="7">
    <location>
        <begin position="1"/>
        <end position="18"/>
    </location>
</feature>
<dbReference type="OrthoDB" id="1031584at2"/>
<feature type="domain" description="RagB/SusD" evidence="8">
    <location>
        <begin position="295"/>
        <end position="572"/>
    </location>
</feature>
<gene>
    <name evidence="10" type="ORF">SAMN05444274_103259</name>
</gene>
<reference evidence="10 11" key="1">
    <citation type="submission" date="2016-11" db="EMBL/GenBank/DDBJ databases">
        <authorList>
            <person name="Jaros S."/>
            <person name="Januszkiewicz K."/>
            <person name="Wedrychowicz H."/>
        </authorList>
    </citation>
    <scope>NUCLEOTIDE SEQUENCE [LARGE SCALE GENOMIC DNA]</scope>
    <source>
        <strain evidence="10 11">DSM 26910</strain>
    </source>
</reference>
<dbReference type="InterPro" id="IPR012944">
    <property type="entry name" value="SusD_RagB_dom"/>
</dbReference>
<evidence type="ECO:0000256" key="7">
    <source>
        <dbReference type="SAM" id="SignalP"/>
    </source>
</evidence>
<comment type="similarity">
    <text evidence="2">Belongs to the SusD family.</text>
</comment>
<feature type="compositionally biased region" description="Polar residues" evidence="6">
    <location>
        <begin position="387"/>
        <end position="398"/>
    </location>
</feature>
<evidence type="ECO:0000256" key="1">
    <source>
        <dbReference type="ARBA" id="ARBA00004442"/>
    </source>
</evidence>